<keyword evidence="7" id="KW-1185">Reference proteome</keyword>
<dbReference type="OrthoDB" id="9801717at2"/>
<evidence type="ECO:0000259" key="5">
    <source>
        <dbReference type="PROSITE" id="PS51900"/>
    </source>
</evidence>
<dbReference type="PANTHER" id="PTHR30349:SF89">
    <property type="entry name" value="INTEGRASE_RECOMBINASE"/>
    <property type="match status" value="1"/>
</dbReference>
<evidence type="ECO:0000256" key="1">
    <source>
        <dbReference type="ARBA" id="ARBA00023125"/>
    </source>
</evidence>
<comment type="caution">
    <text evidence="6">The sequence shown here is derived from an EMBL/GenBank/DDBJ whole genome shotgun (WGS) entry which is preliminary data.</text>
</comment>
<name>A0A2S6HHD7_9FIRM</name>
<evidence type="ECO:0000259" key="4">
    <source>
        <dbReference type="PROSITE" id="PS51898"/>
    </source>
</evidence>
<dbReference type="Gene3D" id="1.10.443.10">
    <property type="entry name" value="Intergrase catalytic core"/>
    <property type="match status" value="1"/>
</dbReference>
<dbReference type="InterPro" id="IPR011010">
    <property type="entry name" value="DNA_brk_join_enz"/>
</dbReference>
<feature type="domain" description="Tyr recombinase" evidence="4">
    <location>
        <begin position="102"/>
        <end position="276"/>
    </location>
</feature>
<dbReference type="InterPro" id="IPR002104">
    <property type="entry name" value="Integrase_catalytic"/>
</dbReference>
<feature type="domain" description="Core-binding (CB)" evidence="5">
    <location>
        <begin position="1"/>
        <end position="77"/>
    </location>
</feature>
<dbReference type="Proteomes" id="UP000237749">
    <property type="component" value="Unassembled WGS sequence"/>
</dbReference>
<dbReference type="InterPro" id="IPR050090">
    <property type="entry name" value="Tyrosine_recombinase_XerCD"/>
</dbReference>
<dbReference type="InterPro" id="IPR044068">
    <property type="entry name" value="CB"/>
</dbReference>
<protein>
    <submittedName>
        <fullName evidence="6">Site-specific recombinase XerD</fullName>
    </submittedName>
</protein>
<dbReference type="Gene3D" id="1.10.150.130">
    <property type="match status" value="1"/>
</dbReference>
<reference evidence="6 7" key="1">
    <citation type="submission" date="2018-02" db="EMBL/GenBank/DDBJ databases">
        <title>Genomic Encyclopedia of Archaeal and Bacterial Type Strains, Phase II (KMG-II): from individual species to whole genera.</title>
        <authorList>
            <person name="Goeker M."/>
        </authorList>
    </citation>
    <scope>NUCLEOTIDE SEQUENCE [LARGE SCALE GENOMIC DNA]</scope>
    <source>
        <strain evidence="6 7">DSM 3808</strain>
    </source>
</reference>
<dbReference type="SUPFAM" id="SSF56349">
    <property type="entry name" value="DNA breaking-rejoining enzymes"/>
    <property type="match status" value="1"/>
</dbReference>
<dbReference type="AlphaFoldDB" id="A0A2S6HHD7"/>
<organism evidence="6 7">
    <name type="scientific">Lacrimispora xylanisolvens</name>
    <dbReference type="NCBI Taxonomy" id="384636"/>
    <lineage>
        <taxon>Bacteria</taxon>
        <taxon>Bacillati</taxon>
        <taxon>Bacillota</taxon>
        <taxon>Clostridia</taxon>
        <taxon>Lachnospirales</taxon>
        <taxon>Lachnospiraceae</taxon>
        <taxon>Lacrimispora</taxon>
    </lineage>
</organism>
<dbReference type="PANTHER" id="PTHR30349">
    <property type="entry name" value="PHAGE INTEGRASE-RELATED"/>
    <property type="match status" value="1"/>
</dbReference>
<dbReference type="GO" id="GO:0006310">
    <property type="term" value="P:DNA recombination"/>
    <property type="evidence" value="ECO:0007669"/>
    <property type="project" value="UniProtKB-KW"/>
</dbReference>
<evidence type="ECO:0000313" key="6">
    <source>
        <dbReference type="EMBL" id="PPK76887.1"/>
    </source>
</evidence>
<dbReference type="GO" id="GO:0015074">
    <property type="term" value="P:DNA integration"/>
    <property type="evidence" value="ECO:0007669"/>
    <property type="project" value="InterPro"/>
</dbReference>
<dbReference type="GO" id="GO:0003677">
    <property type="term" value="F:DNA binding"/>
    <property type="evidence" value="ECO:0007669"/>
    <property type="project" value="UniProtKB-UniRule"/>
</dbReference>
<dbReference type="Pfam" id="PF00589">
    <property type="entry name" value="Phage_integrase"/>
    <property type="match status" value="1"/>
</dbReference>
<dbReference type="PROSITE" id="PS51900">
    <property type="entry name" value="CB"/>
    <property type="match status" value="1"/>
</dbReference>
<keyword evidence="1 3" id="KW-0238">DNA-binding</keyword>
<dbReference type="EMBL" id="PTJA01000017">
    <property type="protein sequence ID" value="PPK76887.1"/>
    <property type="molecule type" value="Genomic_DNA"/>
</dbReference>
<evidence type="ECO:0000256" key="2">
    <source>
        <dbReference type="ARBA" id="ARBA00023172"/>
    </source>
</evidence>
<dbReference type="RefSeq" id="WP_104439489.1">
    <property type="nucleotide sequence ID" value="NZ_PTJA01000017.1"/>
</dbReference>
<keyword evidence="2" id="KW-0233">DNA recombination</keyword>
<dbReference type="InterPro" id="IPR010998">
    <property type="entry name" value="Integrase_recombinase_N"/>
</dbReference>
<evidence type="ECO:0000313" key="7">
    <source>
        <dbReference type="Proteomes" id="UP000237749"/>
    </source>
</evidence>
<gene>
    <name evidence="6" type="ORF">BXY41_117116</name>
</gene>
<accession>A0A2S6HHD7</accession>
<proteinExistence type="predicted"/>
<dbReference type="InterPro" id="IPR013762">
    <property type="entry name" value="Integrase-like_cat_sf"/>
</dbReference>
<evidence type="ECO:0000256" key="3">
    <source>
        <dbReference type="PROSITE-ProRule" id="PRU01248"/>
    </source>
</evidence>
<sequence>MVNDELINEFRKYLKKKNLSGNSITAYVGSVRLFFTLYNEVTPENLQQYKSYLIPRYRPATVNQRIYAINHFSRFLTETSEVDSIVLSSYRLPSVKVQQKTFLDTIISNEDYEIFKEKLKEEKNYFWYFIVRFLAATGARVSELIQIKEEHLKLGYLDLYSKGGKIRRIYFPDSLCEEALAWCLERGVESGFLFLNKAGHLITPRGINYQLKHLASRYGINPDTVYPHSFRHRFAKNFLARNNDISLLADLMGHESIETTRIYLTRSSQEQQQLLDEIITW</sequence>
<dbReference type="PROSITE" id="PS51898">
    <property type="entry name" value="TYR_RECOMBINASE"/>
    <property type="match status" value="1"/>
</dbReference>